<keyword evidence="4 6" id="KW-0663">Pyridoxal phosphate</keyword>
<dbReference type="GO" id="GO:0005737">
    <property type="term" value="C:cytoplasm"/>
    <property type="evidence" value="ECO:0007669"/>
    <property type="project" value="TreeGrafter"/>
</dbReference>
<evidence type="ECO:0000313" key="8">
    <source>
        <dbReference type="EMBL" id="KIJ40179.1"/>
    </source>
</evidence>
<evidence type="ECO:0000256" key="1">
    <source>
        <dbReference type="ARBA" id="ARBA00001933"/>
    </source>
</evidence>
<keyword evidence="5 7" id="KW-0456">Lyase</keyword>
<dbReference type="Gene3D" id="1.20.1340.10">
    <property type="entry name" value="dopa decarboxylase, N-terminal domain"/>
    <property type="match status" value="1"/>
</dbReference>
<dbReference type="InterPro" id="IPR015424">
    <property type="entry name" value="PyrdxlP-dep_Trfase"/>
</dbReference>
<evidence type="ECO:0000256" key="6">
    <source>
        <dbReference type="PIRSR" id="PIRSR602129-50"/>
    </source>
</evidence>
<dbReference type="HOGENOM" id="CLU_011856_3_1_1"/>
<comment type="cofactor">
    <cofactor evidence="1 6 7">
        <name>pyridoxal 5'-phosphate</name>
        <dbReference type="ChEBI" id="CHEBI:597326"/>
    </cofactor>
</comment>
<evidence type="ECO:0008006" key="10">
    <source>
        <dbReference type="Google" id="ProtNLM"/>
    </source>
</evidence>
<dbReference type="Proteomes" id="UP000054279">
    <property type="component" value="Unassembled WGS sequence"/>
</dbReference>
<dbReference type="GO" id="GO:0016831">
    <property type="term" value="F:carboxy-lyase activity"/>
    <property type="evidence" value="ECO:0007669"/>
    <property type="project" value="UniProtKB-KW"/>
</dbReference>
<evidence type="ECO:0000256" key="3">
    <source>
        <dbReference type="ARBA" id="ARBA00022793"/>
    </source>
</evidence>
<dbReference type="Pfam" id="PF00282">
    <property type="entry name" value="Pyridoxal_deC"/>
    <property type="match status" value="1"/>
</dbReference>
<dbReference type="GO" id="GO:0019752">
    <property type="term" value="P:carboxylic acid metabolic process"/>
    <property type="evidence" value="ECO:0007669"/>
    <property type="project" value="InterPro"/>
</dbReference>
<protein>
    <recommendedName>
        <fullName evidence="10">Aromatic-L-amino-acid decarboxylase</fullName>
    </recommendedName>
</protein>
<dbReference type="SUPFAM" id="SSF53383">
    <property type="entry name" value="PLP-dependent transferases"/>
    <property type="match status" value="1"/>
</dbReference>
<feature type="modified residue" description="N6-(pyridoxal phosphate)lysine" evidence="6">
    <location>
        <position position="299"/>
    </location>
</feature>
<dbReference type="PROSITE" id="PS00392">
    <property type="entry name" value="DDC_GAD_HDC_YDC"/>
    <property type="match status" value="1"/>
</dbReference>
<dbReference type="InterPro" id="IPR021115">
    <property type="entry name" value="Pyridoxal-P_BS"/>
</dbReference>
<dbReference type="InterPro" id="IPR002129">
    <property type="entry name" value="PyrdxlP-dep_de-COase"/>
</dbReference>
<reference evidence="8 9" key="1">
    <citation type="submission" date="2014-06" db="EMBL/GenBank/DDBJ databases">
        <title>Evolutionary Origins and Diversification of the Mycorrhizal Mutualists.</title>
        <authorList>
            <consortium name="DOE Joint Genome Institute"/>
            <consortium name="Mycorrhizal Genomics Consortium"/>
            <person name="Kohler A."/>
            <person name="Kuo A."/>
            <person name="Nagy L.G."/>
            <person name="Floudas D."/>
            <person name="Copeland A."/>
            <person name="Barry K.W."/>
            <person name="Cichocki N."/>
            <person name="Veneault-Fourrey C."/>
            <person name="LaButti K."/>
            <person name="Lindquist E.A."/>
            <person name="Lipzen A."/>
            <person name="Lundell T."/>
            <person name="Morin E."/>
            <person name="Murat C."/>
            <person name="Riley R."/>
            <person name="Ohm R."/>
            <person name="Sun H."/>
            <person name="Tunlid A."/>
            <person name="Henrissat B."/>
            <person name="Grigoriev I.V."/>
            <person name="Hibbett D.S."/>
            <person name="Martin F."/>
        </authorList>
    </citation>
    <scope>NUCLEOTIDE SEQUENCE [LARGE SCALE GENOMIC DNA]</scope>
    <source>
        <strain evidence="8 9">SS14</strain>
    </source>
</reference>
<dbReference type="OrthoDB" id="639767at2759"/>
<dbReference type="GO" id="GO:0006520">
    <property type="term" value="P:amino acid metabolic process"/>
    <property type="evidence" value="ECO:0007669"/>
    <property type="project" value="InterPro"/>
</dbReference>
<dbReference type="GO" id="GO:0030170">
    <property type="term" value="F:pyridoxal phosphate binding"/>
    <property type="evidence" value="ECO:0007669"/>
    <property type="project" value="InterPro"/>
</dbReference>
<evidence type="ECO:0000256" key="7">
    <source>
        <dbReference type="RuleBase" id="RU000382"/>
    </source>
</evidence>
<comment type="similarity">
    <text evidence="2 7">Belongs to the group II decarboxylase family.</text>
</comment>
<dbReference type="PANTHER" id="PTHR11999">
    <property type="entry name" value="GROUP II PYRIDOXAL-5-PHOSPHATE DECARBOXYLASE"/>
    <property type="match status" value="1"/>
</dbReference>
<sequence length="394" mass="43981">MNIEGFRHAGYQAINRICDYFLSLEERPVLPSVQPGFLRGLLPDHVPDSGEDIQQIADDFRDTILPGTTNWQHPSFFAYFACHATPESILGELYSSSIANPGFNWHCSPVSTELEEIVMDWSCKLLGLSDAFLNTSETGGGVLGTTACDSVLVTMVAARTTFLQLNPGLSQQDLVLYITSQTHILGCKAAAILGLAYTILEVTKEDDYSLRGKTLLAAIKKDVGNGRHPFFFIATVGSTSNGSVDRIDELGPILVSNGIWMHVDAAWAGPALACPEYRDVCQLEATNKYADSFCTNFHKWGLVNLEASALWFRNKQWLMQALDVTPEYLRTIHVEDNVNDYRNWQFSLSRRSRSLKMWFVLRGFGIQGLQGYIRKTISSLCQMFCELVENSSDF</sequence>
<dbReference type="EMBL" id="KN837146">
    <property type="protein sequence ID" value="KIJ40179.1"/>
    <property type="molecule type" value="Genomic_DNA"/>
</dbReference>
<keyword evidence="9" id="KW-1185">Reference proteome</keyword>
<dbReference type="InterPro" id="IPR010977">
    <property type="entry name" value="Aromatic_deC"/>
</dbReference>
<evidence type="ECO:0000256" key="5">
    <source>
        <dbReference type="ARBA" id="ARBA00023239"/>
    </source>
</evidence>
<dbReference type="PANTHER" id="PTHR11999:SF70">
    <property type="entry name" value="MIP05841P"/>
    <property type="match status" value="1"/>
</dbReference>
<dbReference type="Gene3D" id="3.40.640.10">
    <property type="entry name" value="Type I PLP-dependent aspartate aminotransferase-like (Major domain)"/>
    <property type="match status" value="1"/>
</dbReference>
<evidence type="ECO:0000256" key="2">
    <source>
        <dbReference type="ARBA" id="ARBA00009533"/>
    </source>
</evidence>
<accession>A0A0C9UZ71</accession>
<dbReference type="PRINTS" id="PR00800">
    <property type="entry name" value="YHDCRBOXLASE"/>
</dbReference>
<keyword evidence="3" id="KW-0210">Decarboxylase</keyword>
<name>A0A0C9UZ71_SPHS4</name>
<organism evidence="8 9">
    <name type="scientific">Sphaerobolus stellatus (strain SS14)</name>
    <dbReference type="NCBI Taxonomy" id="990650"/>
    <lineage>
        <taxon>Eukaryota</taxon>
        <taxon>Fungi</taxon>
        <taxon>Dikarya</taxon>
        <taxon>Basidiomycota</taxon>
        <taxon>Agaricomycotina</taxon>
        <taxon>Agaricomycetes</taxon>
        <taxon>Phallomycetidae</taxon>
        <taxon>Geastrales</taxon>
        <taxon>Sphaerobolaceae</taxon>
        <taxon>Sphaerobolus</taxon>
    </lineage>
</organism>
<evidence type="ECO:0000313" key="9">
    <source>
        <dbReference type="Proteomes" id="UP000054279"/>
    </source>
</evidence>
<dbReference type="AlphaFoldDB" id="A0A0C9UZ71"/>
<dbReference type="InterPro" id="IPR015421">
    <property type="entry name" value="PyrdxlP-dep_Trfase_major"/>
</dbReference>
<proteinExistence type="inferred from homology"/>
<gene>
    <name evidence="8" type="ORF">M422DRAFT_49314</name>
</gene>
<evidence type="ECO:0000256" key="4">
    <source>
        <dbReference type="ARBA" id="ARBA00022898"/>
    </source>
</evidence>